<evidence type="ECO:0000313" key="3">
    <source>
        <dbReference type="EMBL" id="CEQ38706.1"/>
    </source>
</evidence>
<protein>
    <submittedName>
        <fullName evidence="3">SPOSA6832_00140-mRNA-1:cds</fullName>
    </submittedName>
</protein>
<dbReference type="Pfam" id="PF04179">
    <property type="entry name" value="Init_tRNA_PT"/>
    <property type="match status" value="1"/>
</dbReference>
<reference evidence="4" key="1">
    <citation type="submission" date="2015-02" db="EMBL/GenBank/DDBJ databases">
        <authorList>
            <person name="Gon?alves P."/>
        </authorList>
    </citation>
    <scope>NUCLEOTIDE SEQUENCE [LARGE SCALE GENOMIC DNA]</scope>
</reference>
<dbReference type="PANTHER" id="PTHR31811:SF0">
    <property type="entry name" value="TRNA A64-2'-O-RIBOSYLPHOSPHATE TRANSFERASE"/>
    <property type="match status" value="1"/>
</dbReference>
<keyword evidence="4" id="KW-1185">Reference proteome</keyword>
<dbReference type="GO" id="GO:0005737">
    <property type="term" value="C:cytoplasm"/>
    <property type="evidence" value="ECO:0007669"/>
    <property type="project" value="TreeGrafter"/>
</dbReference>
<gene>
    <name evidence="3" type="primary">SPOSA6832_00140</name>
</gene>
<dbReference type="InterPro" id="IPR033449">
    <property type="entry name" value="Rit1_N"/>
</dbReference>
<sequence length="487" mass="53285">MEFASGSTLVFPQAVDSLQADRGVIRSQLRDTYNRLHSIAADADFVEDDVARAYPDFPVIVTDYSPFIGPANQRAGAWYVKPSDDHAHAYFKTPDLMNCTDRSTDGHTNEHHFNLRRANLALLPLVKERKGIVLVDSTRRGKRFPDALSKTIPLWCATLNRARMHLLPPASDNSSVSVEEWDRQGQLFTSPQAVGPSEHAQIAAKIEAWAKDLATSSYDLTALKALDRPLRPFFVSPASTLTYSPASAFTSCYPIICASASKLAEEADGMERTRGFTYVQGSGDDHEAWSKGLTPRVFWEHADEILSASREDIDAVIARILDDSSLSASLATTSLSPTVFTQIRATKIHLRFAADPSTDIPADISHITITVSKTAAVSVEMPTPKDLVARPGKAGYATFFAAIEPSLELATKAIKEGRGVAVTVARCESQSEANDLGVAVALILLVSKDFIRTRLQWILEAFPTVNPSRAVLNRVNEYIMPGRRGNV</sequence>
<dbReference type="EMBL" id="CENE01000001">
    <property type="protein sequence ID" value="CEQ38706.1"/>
    <property type="molecule type" value="Genomic_DNA"/>
</dbReference>
<dbReference type="GO" id="GO:0043399">
    <property type="term" value="F:tRNA adenosine(64)-2'-O-ribosylphosphate transferase activity"/>
    <property type="evidence" value="ECO:0007669"/>
    <property type="project" value="InterPro"/>
</dbReference>
<dbReference type="InterPro" id="IPR007306">
    <property type="entry name" value="Rit1"/>
</dbReference>
<evidence type="ECO:0000259" key="1">
    <source>
        <dbReference type="Pfam" id="PF04179"/>
    </source>
</evidence>
<dbReference type="Pfam" id="PF17184">
    <property type="entry name" value="Rit1_C"/>
    <property type="match status" value="1"/>
</dbReference>
<dbReference type="GO" id="GO:0019988">
    <property type="term" value="P:charged-tRNA amino acid modification"/>
    <property type="evidence" value="ECO:0007669"/>
    <property type="project" value="InterPro"/>
</dbReference>
<proteinExistence type="predicted"/>
<name>A0A0D6EFP5_SPOSA</name>
<dbReference type="PANTHER" id="PTHR31811">
    <property type="entry name" value="TRNA A64-2'-O-RIBOSYLPHOSPHATE TRANSFERASE"/>
    <property type="match status" value="1"/>
</dbReference>
<dbReference type="OrthoDB" id="45256at2759"/>
<feature type="domain" description="Rit1 DUSP-like" evidence="1">
    <location>
        <begin position="446"/>
        <end position="478"/>
    </location>
</feature>
<evidence type="ECO:0000313" key="4">
    <source>
        <dbReference type="Proteomes" id="UP000243876"/>
    </source>
</evidence>
<feature type="domain" description="Rit1 N-terminal" evidence="2">
    <location>
        <begin position="26"/>
        <end position="321"/>
    </location>
</feature>
<accession>A0A0D6EFP5</accession>
<evidence type="ECO:0000259" key="2">
    <source>
        <dbReference type="Pfam" id="PF17184"/>
    </source>
</evidence>
<organism evidence="3 4">
    <name type="scientific">Sporidiobolus salmonicolor</name>
    <name type="common">Yeast-like fungus</name>
    <name type="synonym">Sporobolomyces salmonicolor</name>
    <dbReference type="NCBI Taxonomy" id="5005"/>
    <lineage>
        <taxon>Eukaryota</taxon>
        <taxon>Fungi</taxon>
        <taxon>Dikarya</taxon>
        <taxon>Basidiomycota</taxon>
        <taxon>Pucciniomycotina</taxon>
        <taxon>Microbotryomycetes</taxon>
        <taxon>Sporidiobolales</taxon>
        <taxon>Sporidiobolaceae</taxon>
        <taxon>Sporobolomyces</taxon>
    </lineage>
</organism>
<dbReference type="AlphaFoldDB" id="A0A0D6EFP5"/>
<dbReference type="Proteomes" id="UP000243876">
    <property type="component" value="Unassembled WGS sequence"/>
</dbReference>
<dbReference type="InterPro" id="IPR033421">
    <property type="entry name" value="Rit1_DUSP-like"/>
</dbReference>